<dbReference type="AlphaFoldDB" id="A0A6P8AU90"/>
<organism evidence="1 2">
    <name type="scientific">Pyricularia grisea</name>
    <name type="common">Crabgrass-specific blast fungus</name>
    <name type="synonym">Magnaporthe grisea</name>
    <dbReference type="NCBI Taxonomy" id="148305"/>
    <lineage>
        <taxon>Eukaryota</taxon>
        <taxon>Fungi</taxon>
        <taxon>Dikarya</taxon>
        <taxon>Ascomycota</taxon>
        <taxon>Pezizomycotina</taxon>
        <taxon>Sordariomycetes</taxon>
        <taxon>Sordariomycetidae</taxon>
        <taxon>Magnaporthales</taxon>
        <taxon>Pyriculariaceae</taxon>
        <taxon>Pyricularia</taxon>
    </lineage>
</organism>
<name>A0A6P8AU90_PYRGI</name>
<reference evidence="2" key="2">
    <citation type="submission" date="2019-10" db="EMBL/GenBank/DDBJ databases">
        <authorList>
            <consortium name="NCBI Genome Project"/>
        </authorList>
    </citation>
    <scope>NUCLEOTIDE SEQUENCE</scope>
    <source>
        <strain evidence="2">NI907</strain>
    </source>
</reference>
<dbReference type="RefSeq" id="XP_030978472.1">
    <property type="nucleotide sequence ID" value="XM_031128714.1"/>
</dbReference>
<reference evidence="1 2" key="1">
    <citation type="journal article" date="2019" name="Mol. Biol. Evol.">
        <title>Blast fungal genomes show frequent chromosomal changes, gene gains and losses, and effector gene turnover.</title>
        <authorList>
            <person name="Gomez Luciano L.B."/>
            <person name="Jason Tsai I."/>
            <person name="Chuma I."/>
            <person name="Tosa Y."/>
            <person name="Chen Y.H."/>
            <person name="Li J.Y."/>
            <person name="Li M.Y."/>
            <person name="Jade Lu M.Y."/>
            <person name="Nakayashiki H."/>
            <person name="Li W.H."/>
        </authorList>
    </citation>
    <scope>NUCLEOTIDE SEQUENCE [LARGE SCALE GENOMIC DNA]</scope>
    <source>
        <strain evidence="1 2">NI907</strain>
    </source>
</reference>
<proteinExistence type="predicted"/>
<gene>
    <name evidence="2" type="ORF">PgNI_08722</name>
</gene>
<keyword evidence="1" id="KW-1185">Reference proteome</keyword>
<evidence type="ECO:0000313" key="1">
    <source>
        <dbReference type="Proteomes" id="UP000515153"/>
    </source>
</evidence>
<accession>A0A6P8AU90</accession>
<protein>
    <submittedName>
        <fullName evidence="2">Uncharacterized protein</fullName>
    </submittedName>
</protein>
<dbReference type="Proteomes" id="UP000515153">
    <property type="component" value="Chromosome V"/>
</dbReference>
<reference evidence="2" key="3">
    <citation type="submission" date="2025-08" db="UniProtKB">
        <authorList>
            <consortium name="RefSeq"/>
        </authorList>
    </citation>
    <scope>IDENTIFICATION</scope>
    <source>
        <strain evidence="2">NI907</strain>
    </source>
</reference>
<evidence type="ECO:0000313" key="2">
    <source>
        <dbReference type="RefSeq" id="XP_030978472.1"/>
    </source>
</evidence>
<dbReference type="GeneID" id="41963622"/>
<dbReference type="PROSITE" id="PS51257">
    <property type="entry name" value="PROKAR_LIPOPROTEIN"/>
    <property type="match status" value="1"/>
</dbReference>
<dbReference type="KEGG" id="pgri:PgNI_08722"/>
<sequence>MVVKTKSNDCWQQQHFDLGCVILPSSSQSCTVPIPKTQLWDDPHFPSELEPTTPPIYAFYHEAVEAHMGFKYL</sequence>